<protein>
    <recommendedName>
        <fullName evidence="1">D-inositol 3-phosphate glycosyltransferase</fullName>
    </recommendedName>
</protein>
<sequence>MVKIRMILPANVRHRSGGNIYNAKLAEALRGLGAEVSVCTLDGGWPLGSAADRNRFAAALTGGEPAIYVVDGLIASGAPTEIETATAAGRRVWVLLHMPPSGEDPVETSALRAATGLLCTGSRTAETARTLGLGNVHLAIPGVDLPSKARPSSRDAGAAPHFIMVGVLLPNKDQNLFVDALARIKDLAWTAALVGSTKADPSYAVAVQERILRNGLEKRVETTGELSGPALEDQWNRADLSLLISHSESFGMVVQESLAHGIPVVVRKGTGAVGALGAHGAGEAIDLTAGIGSLENILRRWLGDAALRKRWQSAAEAASGELPRWEDTAREVLRAVVGS</sequence>
<evidence type="ECO:0000256" key="1">
    <source>
        <dbReference type="ARBA" id="ARBA00021292"/>
    </source>
</evidence>
<dbReference type="Proteomes" id="UP001242995">
    <property type="component" value="Unassembled WGS sequence"/>
</dbReference>
<evidence type="ECO:0000313" key="4">
    <source>
        <dbReference type="EMBL" id="MDP9906965.1"/>
    </source>
</evidence>
<dbReference type="PANTHER" id="PTHR45947">
    <property type="entry name" value="SULFOQUINOVOSYL TRANSFERASE SQD2"/>
    <property type="match status" value="1"/>
</dbReference>
<reference evidence="4 6" key="1">
    <citation type="submission" date="2023-07" db="EMBL/GenBank/DDBJ databases">
        <title>Sorghum-associated microbial communities from plants grown in Nebraska, USA.</title>
        <authorList>
            <person name="Schachtman D."/>
        </authorList>
    </citation>
    <scope>NUCLEOTIDE SEQUENCE</scope>
    <source>
        <strain evidence="4">DS1006</strain>
        <strain evidence="5 6">DS1016</strain>
    </source>
</reference>
<keyword evidence="6" id="KW-1185">Reference proteome</keyword>
<dbReference type="InterPro" id="IPR001296">
    <property type="entry name" value="Glyco_trans_1"/>
</dbReference>
<dbReference type="InterPro" id="IPR050194">
    <property type="entry name" value="Glycosyltransferase_grp1"/>
</dbReference>
<name>A0AAW8DGU1_9MICC</name>
<feature type="domain" description="Glycosyl transferase family 1" evidence="3">
    <location>
        <begin position="157"/>
        <end position="316"/>
    </location>
</feature>
<dbReference type="RefSeq" id="WP_306963530.1">
    <property type="nucleotide sequence ID" value="NZ_JAUSRG010000016.1"/>
</dbReference>
<gene>
    <name evidence="4" type="ORF">J2S90_003955</name>
    <name evidence="5" type="ORF">J2S93_003552</name>
</gene>
<organism evidence="4 7">
    <name type="scientific">Arthrobacter bambusae</name>
    <dbReference type="NCBI Taxonomy" id="1338426"/>
    <lineage>
        <taxon>Bacteria</taxon>
        <taxon>Bacillati</taxon>
        <taxon>Actinomycetota</taxon>
        <taxon>Actinomycetes</taxon>
        <taxon>Micrococcales</taxon>
        <taxon>Micrococcaceae</taxon>
        <taxon>Arthrobacter</taxon>
    </lineage>
</organism>
<dbReference type="Pfam" id="PF00534">
    <property type="entry name" value="Glycos_transf_1"/>
    <property type="match status" value="1"/>
</dbReference>
<dbReference type="EMBL" id="JAUSTF010000009">
    <property type="protein sequence ID" value="MDQ0182105.1"/>
    <property type="molecule type" value="Genomic_DNA"/>
</dbReference>
<evidence type="ECO:0000313" key="5">
    <source>
        <dbReference type="EMBL" id="MDQ0182105.1"/>
    </source>
</evidence>
<evidence type="ECO:0000313" key="7">
    <source>
        <dbReference type="Proteomes" id="UP001242995"/>
    </source>
</evidence>
<dbReference type="AlphaFoldDB" id="A0AAW8DGU1"/>
<dbReference type="SUPFAM" id="SSF53756">
    <property type="entry name" value="UDP-Glycosyltransferase/glycogen phosphorylase"/>
    <property type="match status" value="1"/>
</dbReference>
<keyword evidence="2" id="KW-0808">Transferase</keyword>
<evidence type="ECO:0000256" key="2">
    <source>
        <dbReference type="ARBA" id="ARBA00022679"/>
    </source>
</evidence>
<dbReference type="CDD" id="cd03801">
    <property type="entry name" value="GT4_PimA-like"/>
    <property type="match status" value="1"/>
</dbReference>
<dbReference type="EMBL" id="JAUSRG010000016">
    <property type="protein sequence ID" value="MDP9906965.1"/>
    <property type="molecule type" value="Genomic_DNA"/>
</dbReference>
<dbReference type="PANTHER" id="PTHR45947:SF3">
    <property type="entry name" value="SULFOQUINOVOSYL TRANSFERASE SQD2"/>
    <property type="match status" value="1"/>
</dbReference>
<proteinExistence type="predicted"/>
<dbReference type="Gene3D" id="3.40.50.2000">
    <property type="entry name" value="Glycogen Phosphorylase B"/>
    <property type="match status" value="1"/>
</dbReference>
<dbReference type="Proteomes" id="UP001230951">
    <property type="component" value="Unassembled WGS sequence"/>
</dbReference>
<dbReference type="GO" id="GO:0016757">
    <property type="term" value="F:glycosyltransferase activity"/>
    <property type="evidence" value="ECO:0007669"/>
    <property type="project" value="InterPro"/>
</dbReference>
<evidence type="ECO:0000313" key="6">
    <source>
        <dbReference type="Proteomes" id="UP001230951"/>
    </source>
</evidence>
<comment type="caution">
    <text evidence="4">The sequence shown here is derived from an EMBL/GenBank/DDBJ whole genome shotgun (WGS) entry which is preliminary data.</text>
</comment>
<accession>A0AAW8DGU1</accession>
<evidence type="ECO:0000259" key="3">
    <source>
        <dbReference type="Pfam" id="PF00534"/>
    </source>
</evidence>